<dbReference type="SMART" id="SM00044">
    <property type="entry name" value="CYCc"/>
    <property type="match status" value="1"/>
</dbReference>
<dbReference type="SUPFAM" id="SSF55073">
    <property type="entry name" value="Nucleotide cyclase"/>
    <property type="match status" value="1"/>
</dbReference>
<dbReference type="GO" id="GO:0004016">
    <property type="term" value="F:adenylate cyclase activity"/>
    <property type="evidence" value="ECO:0007669"/>
    <property type="project" value="UniProtKB-ARBA"/>
</dbReference>
<dbReference type="Gene3D" id="3.30.70.1230">
    <property type="entry name" value="Nucleotide cyclase"/>
    <property type="match status" value="1"/>
</dbReference>
<dbReference type="Pfam" id="PF05226">
    <property type="entry name" value="CHASE2"/>
    <property type="match status" value="1"/>
</dbReference>
<feature type="transmembrane region" description="Helical" evidence="1">
    <location>
        <begin position="36"/>
        <end position="57"/>
    </location>
</feature>
<dbReference type="OrthoDB" id="9789782at2"/>
<dbReference type="SMART" id="SM01080">
    <property type="entry name" value="CHASE2"/>
    <property type="match status" value="1"/>
</dbReference>
<keyword evidence="1" id="KW-0812">Transmembrane</keyword>
<protein>
    <submittedName>
        <fullName evidence="3">Adenylate/guanylate cyclase</fullName>
    </submittedName>
</protein>
<dbReference type="GO" id="GO:0035556">
    <property type="term" value="P:intracellular signal transduction"/>
    <property type="evidence" value="ECO:0007669"/>
    <property type="project" value="InterPro"/>
</dbReference>
<proteinExistence type="predicted"/>
<evidence type="ECO:0000256" key="1">
    <source>
        <dbReference type="SAM" id="Phobius"/>
    </source>
</evidence>
<evidence type="ECO:0000313" key="3">
    <source>
        <dbReference type="EMBL" id="SNS06884.1"/>
    </source>
</evidence>
<keyword evidence="1" id="KW-1133">Transmembrane helix</keyword>
<feature type="transmembrane region" description="Helical" evidence="1">
    <location>
        <begin position="325"/>
        <end position="343"/>
    </location>
</feature>
<dbReference type="GO" id="GO:0009190">
    <property type="term" value="P:cyclic nucleotide biosynthetic process"/>
    <property type="evidence" value="ECO:0007669"/>
    <property type="project" value="InterPro"/>
</dbReference>
<dbReference type="EMBL" id="FZOS01000001">
    <property type="protein sequence ID" value="SNS06884.1"/>
    <property type="molecule type" value="Genomic_DNA"/>
</dbReference>
<reference evidence="4" key="1">
    <citation type="submission" date="2017-06" db="EMBL/GenBank/DDBJ databases">
        <authorList>
            <person name="Varghese N."/>
            <person name="Submissions S."/>
        </authorList>
    </citation>
    <scope>NUCLEOTIDE SEQUENCE [LARGE SCALE GENOMIC DNA]</scope>
    <source>
        <strain evidence="4">LNB2</strain>
    </source>
</reference>
<dbReference type="PANTHER" id="PTHR43081:SF1">
    <property type="entry name" value="ADENYLATE CYCLASE, TERMINAL-DIFFERENTIATION SPECIFIC"/>
    <property type="match status" value="1"/>
</dbReference>
<keyword evidence="1" id="KW-0472">Membrane</keyword>
<dbReference type="PROSITE" id="PS50125">
    <property type="entry name" value="GUANYLATE_CYCLASE_2"/>
    <property type="match status" value="1"/>
</dbReference>
<accession>A0A239BIE2</accession>
<sequence>MATGAEQVSAGATEKLTRSARGLRTRMHQTWRKVGPWRLAITFLFLALALFIARYSWERVPIAADIERMLYDVRSTSMAPRVAQDDRIVMVVFNDQTLIETGRRSPLDRVTLAKALAKLDTLGAKGIGIDILIDQATPEDQQLVDAFKALRTPTYLAFVSAETNPDFVEYGQEEFLRAFQQSIAGGAVKPASVLFESDLTDNVIRSWPNQPTSLPALLSNALTPVHPEFRQYIGAIRFRYPADPERPVFAKLPIQLFTGDFPAEALRDQIAGRYVLIGGDIFDVDQFETPATRVQGGTTIGLEVHAHMLAQLLDGAMFKAVSPSMLWAAAILVVLAGALTAMLDVRPWLLGLILLAQIAIILLIPYWAQARDVDTQYLPVFGWVAGWFIAFAAVGTAARAVGSEQRRFAQSALGKYLPRDVANLIMRDPDRLALHGEKREIYALFTDLEGFTKLSHAIAPEMVAFLLNRYLDMLSETVLRHGGTIDKFVGDAVVAFWGAPISRVDDPDRAVEAAIAMYEAGEAFRRSAPDGVPPIGCTRVGLHFGEAIVGNFGGEGRIQYTALGDSMNAAARLESANKQLKTTVLVSETVAKRSTFSHFRPMGRVAVRGRSTPFAVYEPVPHLPEADVTRLTALVERFDNGDKTALEELESYASDHPEDAAIANLVYRLHEVGPGGSFVLD</sequence>
<organism evidence="3 4">
    <name type="scientific">Edaphosphingomonas laterariae</name>
    <dbReference type="NCBI Taxonomy" id="861865"/>
    <lineage>
        <taxon>Bacteria</taxon>
        <taxon>Pseudomonadati</taxon>
        <taxon>Pseudomonadota</taxon>
        <taxon>Alphaproteobacteria</taxon>
        <taxon>Sphingomonadales</taxon>
        <taxon>Rhizorhabdaceae</taxon>
        <taxon>Edaphosphingomonas</taxon>
    </lineage>
</organism>
<dbReference type="Proteomes" id="UP000198281">
    <property type="component" value="Unassembled WGS sequence"/>
</dbReference>
<dbReference type="InterPro" id="IPR029787">
    <property type="entry name" value="Nucleotide_cyclase"/>
</dbReference>
<feature type="transmembrane region" description="Helical" evidence="1">
    <location>
        <begin position="380"/>
        <end position="401"/>
    </location>
</feature>
<dbReference type="InterPro" id="IPR050697">
    <property type="entry name" value="Adenylyl/Guanylyl_Cyclase_3/4"/>
</dbReference>
<evidence type="ECO:0000259" key="2">
    <source>
        <dbReference type="PROSITE" id="PS50125"/>
    </source>
</evidence>
<name>A0A239BIE2_9SPHN</name>
<dbReference type="CDD" id="cd07302">
    <property type="entry name" value="CHD"/>
    <property type="match status" value="1"/>
</dbReference>
<gene>
    <name evidence="3" type="ORF">SAMN06295912_101141</name>
</gene>
<keyword evidence="4" id="KW-1185">Reference proteome</keyword>
<dbReference type="PANTHER" id="PTHR43081">
    <property type="entry name" value="ADENYLATE CYCLASE, TERMINAL-DIFFERENTIATION SPECIFIC-RELATED"/>
    <property type="match status" value="1"/>
</dbReference>
<evidence type="ECO:0000313" key="4">
    <source>
        <dbReference type="Proteomes" id="UP000198281"/>
    </source>
</evidence>
<dbReference type="InterPro" id="IPR007890">
    <property type="entry name" value="CHASE2"/>
</dbReference>
<dbReference type="Pfam" id="PF00211">
    <property type="entry name" value="Guanylate_cyc"/>
    <property type="match status" value="1"/>
</dbReference>
<dbReference type="AlphaFoldDB" id="A0A239BIE2"/>
<feature type="transmembrane region" description="Helical" evidence="1">
    <location>
        <begin position="348"/>
        <end position="368"/>
    </location>
</feature>
<dbReference type="InterPro" id="IPR001054">
    <property type="entry name" value="A/G_cyclase"/>
</dbReference>
<feature type="domain" description="Guanylate cyclase" evidence="2">
    <location>
        <begin position="442"/>
        <end position="574"/>
    </location>
</feature>